<evidence type="ECO:0000256" key="1">
    <source>
        <dbReference type="SAM" id="MobiDB-lite"/>
    </source>
</evidence>
<dbReference type="Proteomes" id="UP000735302">
    <property type="component" value="Unassembled WGS sequence"/>
</dbReference>
<keyword evidence="3" id="KW-1185">Reference proteome</keyword>
<feature type="region of interest" description="Disordered" evidence="1">
    <location>
        <begin position="1"/>
        <end position="23"/>
    </location>
</feature>
<evidence type="ECO:0000313" key="3">
    <source>
        <dbReference type="Proteomes" id="UP000735302"/>
    </source>
</evidence>
<sequence length="79" mass="8364">MACASIPTISSQDSDPDTIIAGSSGSEFDLNLSSDENGPKWAQVVSTLRSSADVSGRGTPATDQAVGDFQWQYLVEKRI</sequence>
<dbReference type="AlphaFoldDB" id="A0AAV4C6B6"/>
<proteinExistence type="predicted"/>
<gene>
    <name evidence="2" type="ORF">PoB_005331200</name>
</gene>
<dbReference type="EMBL" id="BLXT01005873">
    <property type="protein sequence ID" value="GFO26807.1"/>
    <property type="molecule type" value="Genomic_DNA"/>
</dbReference>
<comment type="caution">
    <text evidence="2">The sequence shown here is derived from an EMBL/GenBank/DDBJ whole genome shotgun (WGS) entry which is preliminary data.</text>
</comment>
<name>A0AAV4C6B6_9GAST</name>
<reference evidence="2 3" key="1">
    <citation type="journal article" date="2021" name="Elife">
        <title>Chloroplast acquisition without the gene transfer in kleptoplastic sea slugs, Plakobranchus ocellatus.</title>
        <authorList>
            <person name="Maeda T."/>
            <person name="Takahashi S."/>
            <person name="Yoshida T."/>
            <person name="Shimamura S."/>
            <person name="Takaki Y."/>
            <person name="Nagai Y."/>
            <person name="Toyoda A."/>
            <person name="Suzuki Y."/>
            <person name="Arimoto A."/>
            <person name="Ishii H."/>
            <person name="Satoh N."/>
            <person name="Nishiyama T."/>
            <person name="Hasebe M."/>
            <person name="Maruyama T."/>
            <person name="Minagawa J."/>
            <person name="Obokata J."/>
            <person name="Shigenobu S."/>
        </authorList>
    </citation>
    <scope>NUCLEOTIDE SEQUENCE [LARGE SCALE GENOMIC DNA]</scope>
</reference>
<protein>
    <submittedName>
        <fullName evidence="2">Uncharacterized protein</fullName>
    </submittedName>
</protein>
<accession>A0AAV4C6B6</accession>
<organism evidence="2 3">
    <name type="scientific">Plakobranchus ocellatus</name>
    <dbReference type="NCBI Taxonomy" id="259542"/>
    <lineage>
        <taxon>Eukaryota</taxon>
        <taxon>Metazoa</taxon>
        <taxon>Spiralia</taxon>
        <taxon>Lophotrochozoa</taxon>
        <taxon>Mollusca</taxon>
        <taxon>Gastropoda</taxon>
        <taxon>Heterobranchia</taxon>
        <taxon>Euthyneura</taxon>
        <taxon>Panpulmonata</taxon>
        <taxon>Sacoglossa</taxon>
        <taxon>Placobranchoidea</taxon>
        <taxon>Plakobranchidae</taxon>
        <taxon>Plakobranchus</taxon>
    </lineage>
</organism>
<evidence type="ECO:0000313" key="2">
    <source>
        <dbReference type="EMBL" id="GFO26807.1"/>
    </source>
</evidence>